<protein>
    <submittedName>
        <fullName evidence="2">Uncharacterized protein</fullName>
    </submittedName>
</protein>
<sequence>MQAPNPPKTILNPAGIFSRYSLSAKLRGTGKEGTTDALEITYILEEMKKAKVEPMNENERELVQLMTGDEKGWTYGRLKNLRDQLAELKQKAADCKKKVAEQPQNVIASAVPADQVQQQPVPVSTPVLPDQTVTIVGESEGPVASQDQAQQGQGTSADVSTVSATVVEGGPSMDKSKDGLPMI</sequence>
<dbReference type="Proteomes" id="UP000887576">
    <property type="component" value="Unplaced"/>
</dbReference>
<organism evidence="1 2">
    <name type="scientific">Panagrolaimus sp. JU765</name>
    <dbReference type="NCBI Taxonomy" id="591449"/>
    <lineage>
        <taxon>Eukaryota</taxon>
        <taxon>Metazoa</taxon>
        <taxon>Ecdysozoa</taxon>
        <taxon>Nematoda</taxon>
        <taxon>Chromadorea</taxon>
        <taxon>Rhabditida</taxon>
        <taxon>Tylenchina</taxon>
        <taxon>Panagrolaimomorpha</taxon>
        <taxon>Panagrolaimoidea</taxon>
        <taxon>Panagrolaimidae</taxon>
        <taxon>Panagrolaimus</taxon>
    </lineage>
</organism>
<evidence type="ECO:0000313" key="2">
    <source>
        <dbReference type="WBParaSite" id="JU765_v2.g15571.t1"/>
    </source>
</evidence>
<accession>A0AC34QE98</accession>
<dbReference type="WBParaSite" id="JU765_v2.g15571.t1">
    <property type="protein sequence ID" value="JU765_v2.g15571.t1"/>
    <property type="gene ID" value="JU765_v2.g15571"/>
</dbReference>
<proteinExistence type="predicted"/>
<reference evidence="2" key="1">
    <citation type="submission" date="2022-11" db="UniProtKB">
        <authorList>
            <consortium name="WormBaseParasite"/>
        </authorList>
    </citation>
    <scope>IDENTIFICATION</scope>
</reference>
<evidence type="ECO:0000313" key="1">
    <source>
        <dbReference type="Proteomes" id="UP000887576"/>
    </source>
</evidence>
<name>A0AC34QE98_9BILA</name>